<reference evidence="1 2" key="1">
    <citation type="submission" date="2018-01" db="EMBL/GenBank/DDBJ databases">
        <title>A novel member of the phylum Bacteroidetes isolated from glacier ice.</title>
        <authorList>
            <person name="Liu Q."/>
            <person name="Xin Y.-H."/>
        </authorList>
    </citation>
    <scope>NUCLEOTIDE SEQUENCE [LARGE SCALE GENOMIC DNA]</scope>
    <source>
        <strain evidence="1 2">RB1R16</strain>
    </source>
</reference>
<accession>A0A2S7SQD1</accession>
<dbReference type="Gene3D" id="2.130.10.10">
    <property type="entry name" value="YVTN repeat-like/Quinoprotein amine dehydrogenase"/>
    <property type="match status" value="1"/>
</dbReference>
<dbReference type="InterPro" id="IPR011110">
    <property type="entry name" value="Reg_prop"/>
</dbReference>
<comment type="caution">
    <text evidence="1">The sequence shown here is derived from an EMBL/GenBank/DDBJ whole genome shotgun (WGS) entry which is preliminary data.</text>
</comment>
<dbReference type="InterPro" id="IPR015943">
    <property type="entry name" value="WD40/YVTN_repeat-like_dom_sf"/>
</dbReference>
<evidence type="ECO:0000313" key="2">
    <source>
        <dbReference type="Proteomes" id="UP000239872"/>
    </source>
</evidence>
<protein>
    <recommendedName>
        <fullName evidence="3">Histidine kinase</fullName>
    </recommendedName>
</protein>
<sequence>MSSRPINYDFMKDQLLIDHYYDGKYLVKIALPHTSYIKDENKNSRFQYDIYSTLKDRRGNIWFGTCTAGVCKYDGKEYTWIKNNELGVPVRSIFEDKMEQFG</sequence>
<gene>
    <name evidence="1" type="ORF">CJD36_020155</name>
</gene>
<evidence type="ECO:0000313" key="1">
    <source>
        <dbReference type="EMBL" id="PQJ09113.1"/>
    </source>
</evidence>
<dbReference type="Pfam" id="PF07494">
    <property type="entry name" value="Reg_prop"/>
    <property type="match status" value="1"/>
</dbReference>
<name>A0A2S7SQD1_9BACT</name>
<dbReference type="EMBL" id="PPSL01000007">
    <property type="protein sequence ID" value="PQJ09113.1"/>
    <property type="molecule type" value="Genomic_DNA"/>
</dbReference>
<keyword evidence="2" id="KW-1185">Reference proteome</keyword>
<dbReference type="AlphaFoldDB" id="A0A2S7SQD1"/>
<organism evidence="1 2">
    <name type="scientific">Flavipsychrobacter stenotrophus</name>
    <dbReference type="NCBI Taxonomy" id="2077091"/>
    <lineage>
        <taxon>Bacteria</taxon>
        <taxon>Pseudomonadati</taxon>
        <taxon>Bacteroidota</taxon>
        <taxon>Chitinophagia</taxon>
        <taxon>Chitinophagales</taxon>
        <taxon>Chitinophagaceae</taxon>
        <taxon>Flavipsychrobacter</taxon>
    </lineage>
</organism>
<proteinExistence type="predicted"/>
<dbReference type="Proteomes" id="UP000239872">
    <property type="component" value="Unassembled WGS sequence"/>
</dbReference>
<evidence type="ECO:0008006" key="3">
    <source>
        <dbReference type="Google" id="ProtNLM"/>
    </source>
</evidence>